<feature type="transmembrane region" description="Helical" evidence="1">
    <location>
        <begin position="28"/>
        <end position="46"/>
    </location>
</feature>
<gene>
    <name evidence="2" type="ORF">E5Q11_01565</name>
</gene>
<proteinExistence type="predicted"/>
<keyword evidence="1" id="KW-1133">Transmembrane helix</keyword>
<dbReference type="Proteomes" id="UP000298325">
    <property type="component" value="Unassembled WGS sequence"/>
</dbReference>
<keyword evidence="1" id="KW-0472">Membrane</keyword>
<comment type="caution">
    <text evidence="2">The sequence shown here is derived from an EMBL/GenBank/DDBJ whole genome shotgun (WGS) entry which is preliminary data.</text>
</comment>
<dbReference type="AlphaFoldDB" id="A0A4Z1C201"/>
<keyword evidence="3" id="KW-1185">Reference proteome</keyword>
<evidence type="ECO:0000313" key="3">
    <source>
        <dbReference type="Proteomes" id="UP000298325"/>
    </source>
</evidence>
<evidence type="ECO:0000256" key="1">
    <source>
        <dbReference type="SAM" id="Phobius"/>
    </source>
</evidence>
<reference evidence="2 3" key="1">
    <citation type="submission" date="2019-04" db="EMBL/GenBank/DDBJ databases">
        <authorList>
            <person name="Park S."/>
            <person name="Yoon J.-H."/>
        </authorList>
    </citation>
    <scope>NUCLEOTIDE SEQUENCE [LARGE SCALE GENOMIC DNA]</scope>
    <source>
        <strain evidence="2 3">HJM-18</strain>
    </source>
</reference>
<keyword evidence="1" id="KW-0812">Transmembrane</keyword>
<sequence length="156" mass="17617">MMEQDPLSQLRDIHIPAPGGFWPPAPGWWVLLIAVIALAVIIAVAVRRRRQRNAWHRVASRDLDRLANRAAVTSQWFSDLNALLKQSAIARYPQRQPESLTGQAWVDFLLETSPNERVASGPVVMAMVDSCYQPTPTCSTDDALRFARLWLRGQRC</sequence>
<dbReference type="EMBL" id="SRPF01000001">
    <property type="protein sequence ID" value="TGN41268.1"/>
    <property type="molecule type" value="Genomic_DNA"/>
</dbReference>
<accession>A0A4Z1C201</accession>
<evidence type="ECO:0000313" key="2">
    <source>
        <dbReference type="EMBL" id="TGN41268.1"/>
    </source>
</evidence>
<dbReference type="InterPro" id="IPR025489">
    <property type="entry name" value="DUF4381"/>
</dbReference>
<organism evidence="2 3">
    <name type="scientific">Marinobacter confluentis</name>
    <dbReference type="NCBI Taxonomy" id="1697557"/>
    <lineage>
        <taxon>Bacteria</taxon>
        <taxon>Pseudomonadati</taxon>
        <taxon>Pseudomonadota</taxon>
        <taxon>Gammaproteobacteria</taxon>
        <taxon>Pseudomonadales</taxon>
        <taxon>Marinobacteraceae</taxon>
        <taxon>Marinobacter</taxon>
    </lineage>
</organism>
<name>A0A4Z1C201_9GAMM</name>
<protein>
    <submittedName>
        <fullName evidence="2">DUF4381 domain-containing protein</fullName>
    </submittedName>
</protein>
<dbReference type="OrthoDB" id="283083at2"/>
<dbReference type="Pfam" id="PF14316">
    <property type="entry name" value="DUF4381"/>
    <property type="match status" value="1"/>
</dbReference>